<protein>
    <submittedName>
        <fullName evidence="1">Uncharacterized protein</fullName>
    </submittedName>
</protein>
<organism evidence="1 2">
    <name type="scientific">Flavobacterium cellulosilyticum</name>
    <dbReference type="NCBI Taxonomy" id="2541731"/>
    <lineage>
        <taxon>Bacteria</taxon>
        <taxon>Pseudomonadati</taxon>
        <taxon>Bacteroidota</taxon>
        <taxon>Flavobacteriia</taxon>
        <taxon>Flavobacteriales</taxon>
        <taxon>Flavobacteriaceae</taxon>
        <taxon>Flavobacterium</taxon>
    </lineage>
</organism>
<comment type="caution">
    <text evidence="1">The sequence shown here is derived from an EMBL/GenBank/DDBJ whole genome shotgun (WGS) entry which is preliminary data.</text>
</comment>
<gene>
    <name evidence="1" type="ORF">E0F76_03815</name>
</gene>
<evidence type="ECO:0000313" key="1">
    <source>
        <dbReference type="EMBL" id="TDD99858.1"/>
    </source>
</evidence>
<evidence type="ECO:0000313" key="2">
    <source>
        <dbReference type="Proteomes" id="UP000295479"/>
    </source>
</evidence>
<keyword evidence="2" id="KW-1185">Reference proteome</keyword>
<dbReference type="AlphaFoldDB" id="A0A4R5CI13"/>
<dbReference type="OrthoDB" id="605297at2"/>
<dbReference type="RefSeq" id="WP_132001564.1">
    <property type="nucleotide sequence ID" value="NZ_SMFK01000001.1"/>
</dbReference>
<dbReference type="Proteomes" id="UP000295479">
    <property type="component" value="Unassembled WGS sequence"/>
</dbReference>
<accession>A0A4R5CI13</accession>
<sequence>MKKTFLRKLLLGFSTILLFVYGVIFACGGGEDWGWFFDSNFAPETFVDKSYSPLFLSQEVFYGIGFDTEHTTRFNDENSADWTTFLGDNIPAKDLTFFLTDSSSADVKGLTAFFKYKKTNKFSVKWKNKIKLNDSKTKDFILFLKDVQEVEHFSTQKYDSWNYDAIVKPAVLTNLNWIKSMEKKYAATNDPFLKNRYWFLVIKTSFYSTTPEFGTAFFYNTQKDTPKNTLYYRALAYQAGIEYQQKHFAKSNYLYSQVFDKCPSLRVVSAYSFHPQEEKDWKESLNMAKSDEEKAALWAIQGYYTDEEQAIAEIYKIQPKSEHLDYLLTRLINNQENKIDHSFKQNSVLEYKKRTKDSISKSSINLVLKIAQSNQTAKPYLWNVAAGYLETLNGNIKQAEVNFDNAESKMPQTSLAISQVRLLRFVNNLSKIDQIDSNNEKTILKDLTWLYDELPKLNIENLRYENATTWSKNYLSALYKSQKNEVLAELFVRDNSFYDNEKKLEAMKTFLAKNNKTAIEKIGVSVYNVNLVDINNYQAVAATFANKIPEAIAFMQKTEDLQNVKFYGNPFNGYIKDCHDCEHAVIQKKKYSKIDFLNTLKIMQDNISNGEEVYSNSLLLGNAFYNITHFGNARIFHETNINGYGYSPYDFRDPIRAMVTDCSLAKMYYKMALEATTNREQKAKCYYMIAKCERNEYYNVKYKLITNANCWKITDDKINFLAWDGFKKLKANYSDTKYYQEVVNECGYFKTYISQK</sequence>
<dbReference type="PROSITE" id="PS51257">
    <property type="entry name" value="PROKAR_LIPOPROTEIN"/>
    <property type="match status" value="1"/>
</dbReference>
<name>A0A4R5CI13_9FLAO</name>
<reference evidence="1 2" key="1">
    <citation type="submission" date="2019-03" db="EMBL/GenBank/DDBJ databases">
        <title>Flavobacterium AR-3-4 sp. nov. isolated from arctic soil.</title>
        <authorList>
            <person name="Chaudhary D.K."/>
        </authorList>
    </citation>
    <scope>NUCLEOTIDE SEQUENCE [LARGE SCALE GENOMIC DNA]</scope>
    <source>
        <strain evidence="1 2">AR-3-4</strain>
    </source>
</reference>
<proteinExistence type="predicted"/>
<dbReference type="EMBL" id="SMFK01000001">
    <property type="protein sequence ID" value="TDD99858.1"/>
    <property type="molecule type" value="Genomic_DNA"/>
</dbReference>